<dbReference type="Pfam" id="PF23584">
    <property type="entry name" value="DUF7136"/>
    <property type="match status" value="1"/>
</dbReference>
<gene>
    <name evidence="4" type="ORF">ASPSYDRAFT_92252</name>
</gene>
<dbReference type="RefSeq" id="XP_040699867.1">
    <property type="nucleotide sequence ID" value="XM_040852639.1"/>
</dbReference>
<feature type="signal peptide" evidence="2">
    <location>
        <begin position="1"/>
        <end position="22"/>
    </location>
</feature>
<reference evidence="5" key="1">
    <citation type="journal article" date="2017" name="Genome Biol.">
        <title>Comparative genomics reveals high biological diversity and specific adaptations in the industrially and medically important fungal genus Aspergillus.</title>
        <authorList>
            <person name="de Vries R.P."/>
            <person name="Riley R."/>
            <person name="Wiebenga A."/>
            <person name="Aguilar-Osorio G."/>
            <person name="Amillis S."/>
            <person name="Uchima C.A."/>
            <person name="Anderluh G."/>
            <person name="Asadollahi M."/>
            <person name="Askin M."/>
            <person name="Barry K."/>
            <person name="Battaglia E."/>
            <person name="Bayram O."/>
            <person name="Benocci T."/>
            <person name="Braus-Stromeyer S.A."/>
            <person name="Caldana C."/>
            <person name="Canovas D."/>
            <person name="Cerqueira G.C."/>
            <person name="Chen F."/>
            <person name="Chen W."/>
            <person name="Choi C."/>
            <person name="Clum A."/>
            <person name="Dos Santos R.A."/>
            <person name="Damasio A.R."/>
            <person name="Diallinas G."/>
            <person name="Emri T."/>
            <person name="Fekete E."/>
            <person name="Flipphi M."/>
            <person name="Freyberg S."/>
            <person name="Gallo A."/>
            <person name="Gournas C."/>
            <person name="Habgood R."/>
            <person name="Hainaut M."/>
            <person name="Harispe M.L."/>
            <person name="Henrissat B."/>
            <person name="Hilden K.S."/>
            <person name="Hope R."/>
            <person name="Hossain A."/>
            <person name="Karabika E."/>
            <person name="Karaffa L."/>
            <person name="Karanyi Z."/>
            <person name="Krasevec N."/>
            <person name="Kuo A."/>
            <person name="Kusch H."/>
            <person name="LaButti K."/>
            <person name="Lagendijk E.L."/>
            <person name="Lapidus A."/>
            <person name="Levasseur A."/>
            <person name="Lindquist E."/>
            <person name="Lipzen A."/>
            <person name="Logrieco A.F."/>
            <person name="MacCabe A."/>
            <person name="Maekelae M.R."/>
            <person name="Malavazi I."/>
            <person name="Melin P."/>
            <person name="Meyer V."/>
            <person name="Mielnichuk N."/>
            <person name="Miskei M."/>
            <person name="Molnar A.P."/>
            <person name="Mule G."/>
            <person name="Ngan C.Y."/>
            <person name="Orejas M."/>
            <person name="Orosz E."/>
            <person name="Ouedraogo J.P."/>
            <person name="Overkamp K.M."/>
            <person name="Park H.-S."/>
            <person name="Perrone G."/>
            <person name="Piumi F."/>
            <person name="Punt P.J."/>
            <person name="Ram A.F."/>
            <person name="Ramon A."/>
            <person name="Rauscher S."/>
            <person name="Record E."/>
            <person name="Riano-Pachon D.M."/>
            <person name="Robert V."/>
            <person name="Roehrig J."/>
            <person name="Ruller R."/>
            <person name="Salamov A."/>
            <person name="Salih N.S."/>
            <person name="Samson R.A."/>
            <person name="Sandor E."/>
            <person name="Sanguinetti M."/>
            <person name="Schuetze T."/>
            <person name="Sepcic K."/>
            <person name="Shelest E."/>
            <person name="Sherlock G."/>
            <person name="Sophianopoulou V."/>
            <person name="Squina F.M."/>
            <person name="Sun H."/>
            <person name="Susca A."/>
            <person name="Todd R.B."/>
            <person name="Tsang A."/>
            <person name="Unkles S.E."/>
            <person name="van de Wiele N."/>
            <person name="van Rossen-Uffink D."/>
            <person name="Oliveira J.V."/>
            <person name="Vesth T.C."/>
            <person name="Visser J."/>
            <person name="Yu J.-H."/>
            <person name="Zhou M."/>
            <person name="Andersen M.R."/>
            <person name="Archer D.B."/>
            <person name="Baker S.E."/>
            <person name="Benoit I."/>
            <person name="Brakhage A.A."/>
            <person name="Braus G.H."/>
            <person name="Fischer R."/>
            <person name="Frisvad J.C."/>
            <person name="Goldman G.H."/>
            <person name="Houbraken J."/>
            <person name="Oakley B."/>
            <person name="Pocsi I."/>
            <person name="Scazzocchio C."/>
            <person name="Seiboth B."/>
            <person name="vanKuyk P.A."/>
            <person name="Wortman J."/>
            <person name="Dyer P.S."/>
            <person name="Grigoriev I.V."/>
        </authorList>
    </citation>
    <scope>NUCLEOTIDE SEQUENCE [LARGE SCALE GENOMIC DNA]</scope>
    <source>
        <strain evidence="5">CBS 593.65</strain>
    </source>
</reference>
<evidence type="ECO:0000259" key="3">
    <source>
        <dbReference type="Pfam" id="PF23584"/>
    </source>
</evidence>
<dbReference type="EMBL" id="KV878591">
    <property type="protein sequence ID" value="OJJ56061.1"/>
    <property type="molecule type" value="Genomic_DNA"/>
</dbReference>
<keyword evidence="2" id="KW-0732">Signal</keyword>
<feature type="chain" id="PRO_5009887614" description="DUF7136 domain-containing protein" evidence="2">
    <location>
        <begin position="23"/>
        <end position="344"/>
    </location>
</feature>
<dbReference type="OrthoDB" id="4490227at2759"/>
<dbReference type="InterPro" id="IPR055560">
    <property type="entry name" value="DUF7136"/>
</dbReference>
<feature type="compositionally biased region" description="Low complexity" evidence="1">
    <location>
        <begin position="262"/>
        <end position="286"/>
    </location>
</feature>
<evidence type="ECO:0000313" key="4">
    <source>
        <dbReference type="EMBL" id="OJJ56061.1"/>
    </source>
</evidence>
<feature type="compositionally biased region" description="Polar residues" evidence="1">
    <location>
        <begin position="302"/>
        <end position="312"/>
    </location>
</feature>
<evidence type="ECO:0000256" key="2">
    <source>
        <dbReference type="SAM" id="SignalP"/>
    </source>
</evidence>
<evidence type="ECO:0000313" key="5">
    <source>
        <dbReference type="Proteomes" id="UP000184356"/>
    </source>
</evidence>
<organism evidence="4 5">
    <name type="scientific">Aspergillus sydowii CBS 593.65</name>
    <dbReference type="NCBI Taxonomy" id="1036612"/>
    <lineage>
        <taxon>Eukaryota</taxon>
        <taxon>Fungi</taxon>
        <taxon>Dikarya</taxon>
        <taxon>Ascomycota</taxon>
        <taxon>Pezizomycotina</taxon>
        <taxon>Eurotiomycetes</taxon>
        <taxon>Eurotiomycetidae</taxon>
        <taxon>Eurotiales</taxon>
        <taxon>Aspergillaceae</taxon>
        <taxon>Aspergillus</taxon>
        <taxon>Aspergillus subgen. Nidulantes</taxon>
    </lineage>
</organism>
<proteinExistence type="predicted"/>
<dbReference type="GeneID" id="63768712"/>
<dbReference type="AlphaFoldDB" id="A0A1L9T9J0"/>
<feature type="domain" description="DUF7136" evidence="3">
    <location>
        <begin position="27"/>
        <end position="155"/>
    </location>
</feature>
<evidence type="ECO:0000256" key="1">
    <source>
        <dbReference type="SAM" id="MobiDB-lite"/>
    </source>
</evidence>
<sequence length="344" mass="36856">MTLTLRLIAALWLLLCTSLIHAEIEYPTTIGVDIIYPRPEARARDNWLPVVFVIQNAEAAYFHGFTMRWLLYPETGGDFEYIQTYTTSNFEKFHYGMLDSDTAIVVGANSNTATVDPGRYNFTWEFSMVPCTVSGSLITIESGTVVSSGSFFIDVASGDAGNVGDLEDWIDKCPEVGPQVTIAESVLSSCPVIAENGGGRSGKRQMCDTLLLDAEQRGCLHSYFSGLADNGREYAQDNGTVSCQSGFDVLPMEWGNPGFEVSTTSSSSSTTSTTKSSSTTTDISTTDNSAPTEDVDEAAPTVTESTDSGNGQSDDDESVSPIHLPGLTTLGGCMAVGFILLGFM</sequence>
<feature type="region of interest" description="Disordered" evidence="1">
    <location>
        <begin position="258"/>
        <end position="326"/>
    </location>
</feature>
<protein>
    <recommendedName>
        <fullName evidence="3">DUF7136 domain-containing protein</fullName>
    </recommendedName>
</protein>
<dbReference type="VEuPathDB" id="FungiDB:ASPSYDRAFT_92252"/>
<dbReference type="Proteomes" id="UP000184356">
    <property type="component" value="Unassembled WGS sequence"/>
</dbReference>
<keyword evidence="5" id="KW-1185">Reference proteome</keyword>
<accession>A0A1L9T9J0</accession>
<name>A0A1L9T9J0_9EURO</name>